<dbReference type="EMBL" id="LN614830">
    <property type="protein sequence ID" value="CEG60211.1"/>
    <property type="molecule type" value="Genomic_DNA"/>
</dbReference>
<evidence type="ECO:0000313" key="5">
    <source>
        <dbReference type="Proteomes" id="UP000032414"/>
    </source>
</evidence>
<dbReference type="GO" id="GO:0004672">
    <property type="term" value="F:protein kinase activity"/>
    <property type="evidence" value="ECO:0007669"/>
    <property type="project" value="InterPro"/>
</dbReference>
<dbReference type="OrthoDB" id="5630217at2"/>
<feature type="coiled-coil region" evidence="1">
    <location>
        <begin position="2289"/>
        <end position="3354"/>
    </location>
</feature>
<evidence type="ECO:0000259" key="3">
    <source>
        <dbReference type="PROSITE" id="PS50011"/>
    </source>
</evidence>
<dbReference type="PANTHER" id="PTHR47357:SF1">
    <property type="entry name" value="SPINDLE POLE BODY COMPONENT 110"/>
    <property type="match status" value="1"/>
</dbReference>
<dbReference type="GO" id="GO:0005200">
    <property type="term" value="F:structural constituent of cytoskeleton"/>
    <property type="evidence" value="ECO:0007669"/>
    <property type="project" value="TreeGrafter"/>
</dbReference>
<dbReference type="PANTHER" id="PTHR47357">
    <property type="entry name" value="COP1-INTERACTIVE PROTEIN 1"/>
    <property type="match status" value="1"/>
</dbReference>
<dbReference type="SMART" id="SM00248">
    <property type="entry name" value="ANK"/>
    <property type="match status" value="4"/>
</dbReference>
<feature type="coiled-coil region" evidence="1">
    <location>
        <begin position="3773"/>
        <end position="3821"/>
    </location>
</feature>
<evidence type="ECO:0000313" key="4">
    <source>
        <dbReference type="EMBL" id="CEG60211.1"/>
    </source>
</evidence>
<feature type="coiled-coil region" evidence="1">
    <location>
        <begin position="2210"/>
        <end position="2248"/>
    </location>
</feature>
<feature type="coiled-coil region" evidence="1">
    <location>
        <begin position="1848"/>
        <end position="2169"/>
    </location>
</feature>
<dbReference type="KEGG" id="tmc:LMI_0891"/>
<dbReference type="GO" id="GO:0005524">
    <property type="term" value="F:ATP binding"/>
    <property type="evidence" value="ECO:0007669"/>
    <property type="project" value="InterPro"/>
</dbReference>
<accession>A0A098GFE5</accession>
<protein>
    <recommendedName>
        <fullName evidence="3">Protein kinase domain-containing protein</fullName>
    </recommendedName>
</protein>
<reference evidence="5" key="1">
    <citation type="submission" date="2014-09" db="EMBL/GenBank/DDBJ databases">
        <authorList>
            <person name="Gomez-Valero L."/>
        </authorList>
    </citation>
    <scope>NUCLEOTIDE SEQUENCE [LARGE SCALE GENOMIC DNA]</scope>
    <source>
        <strain evidence="5">ATCC33218</strain>
    </source>
</reference>
<feature type="coiled-coil region" evidence="1">
    <location>
        <begin position="681"/>
        <end position="715"/>
    </location>
</feature>
<dbReference type="PROSITE" id="PS00108">
    <property type="entry name" value="PROTEIN_KINASE_ST"/>
    <property type="match status" value="1"/>
</dbReference>
<sequence length="4249" mass="482000">MAYCKKFIDGISLINFADNSAELIRNTLISYAYNELSKELEKIKEGLENLPPSIPDNSNANELLAHYKKTQKAKAELIARQMGAMEELVGAENLKKEKRVALEGEEFIKSFASKFRNIRHLADTLSDAPSEIKALQTRLYTEVLFKLDQAEQESQLQTLSSANILDMIQEAVALYNTTADEQLRNQCHKLVQMGIYELIRSKCEAVAAPESVEPNYQEYQNFLAALSEQLPDIGDSSILDNLSDYRSTEGKSIANLLAEVEEKFNINQSADWDKDEKINALIEKKFLFNKLRFGQEDRREYALKIQKNLERDLFWARGQIWEIELFTASNLVNDFFTALAEKRYLRQDKQFKLLSDAPPTYTNVVYSKEKVLKGEPPERTLVKQKLEVTLAAVLHGRGSREKAIFPTGDRIHPINEKDKDKAINLIKNCIDKKFDTPIVEITETGQIRVSLFAIGDKDEMAQKLFYHILEKKGFGAGAYTLLIGSDAISEKISCHTLTGNTLEEIEKQIGKLRIYGYQREKYLAALQKVKGKIKESQVTSISDLVINDKKLNSSERLLLAKLLELMFSYPYLKDEIVFPEKIRRAFTEISNGNFAAAFRISQLEIVVSNVFGQLTKLDERAVDPSVKPIVEKAKLLDASTEKRNKKLELLEAAFALKDQPTIGEQPSHKVKEITKIFYEEYQEMADTLKLTEVDLVRLEKDIQLMVDEMVCLSERTKQGQPAIKDEEQDAYFLAIKQIAKAIAPWGMADVQFKIPHGHTSPFALKIMHHSGEEKEVTIDLQNVKLPYSLIKPPGKEEFIFSYGGSRGVIAPFEGFDLAYVGEGKEKRRLFTHSRLLGVGQYSSVKEVEDLLTGLNKALKKGYVPTEKSTFTKTSRLDPRTRPLSSRNDSHYRIESDVLQNLLKATSANPLQATETARLWTVEDKLRPKGGLYRETGKPVQYRILAARAKGETFADKANAKFKKYAKNNIAYHNPTRRDAKNVKHLRKMIALSQAVVGESARLADLKFSHNDIKPENFLYKKNEDGSYQVKYIDWATGGFVRNYTGEKTEVEAVFAEIFGADLKCVSDGEKCSDASGRFVIRDEKGLITYGVNPVLEILHGERNGTLPYISPKVLGPDRERRPVGGSKPVPALNTQLTANDPYLDDWALTAMTFGICNRQAYFALVKGRAVSDYVVPGILETDGQEPLGLAVINHNSFNEFFACGDDVATDENLRSGEFYQKRDAVMYIPSNQREGEPMHLYRRLLQLKNELEKQEKPVESPEGQIIQDIERILTTVHEAVASGEGLTKVQLKEQLNLAQRCLQNYAKLQDLTYQQSKQKLESLQTILKANEEGKTYSVYDLLQHSEGESRLKVLCTYPSTTEQKIRAKEILVKAFDEHDFNETFLARGVPGRTLLKECIEQGQEEVLLALLGKVTSTNPGFIKLVKKDALLHYAAEQGMTPVFNALIKAVGKAGATPEQTFGLLLGEYGPGRIEGVPHIKWATNCFHIAIRNNNEEQLETILKILPPGQGNDKVIHHALHLCAVWGNKEFFNQIIRTYNELNPGNPILAKEILSMTFPPDDLSPYHLFLQNESTSGSDVIAWNDLKEDSELAKNFLIPNQPSSPNPAAIAAANGNFSAVSQLIQLGKEIQLSNSEWFQFFTQQDENGKNLLNHIIEKRQFDYLNQFIASIKEISPDDSAAILVRLLSNPNPVNPLKNYLDSETNPGRQFAVTTLLLDAICDNYKKEGSEEQQRARTVALLINQDWLIKQAENRFNHKLLSKLLQNDALAAEAKQFLFKKLKDAAQPESNAKEFYTQLYAQVFSPEEEQVKTTRIDLSQVMLEFARQTNDLGGLLSALIVTHKKYDGQIKWYEEQLSLLNEEAEKARVELELARKAHEEAQVQLQGRLDEALKSLESGKVDKSALEKTLEQLRSELKETKEQGEQAIAKLKSSYEEKLGEQTEHAKAELELARKAHEEAQVQLQGRLDEALKSLESGKVDKSALEKTLEQLRSELKETKEQGEQAIAKLKSSYEEKLGEQTEHAKAELELARKAHEEAQVQLQGRLDEALKSLESGKVDKSALEKTLEQLRSELKETKEQGEQAIAKLKSSYEEKLGEQTEHAKAELELARKAHEEAQVQLQGRLDEALKSLESGKVDKSALEKTLEQLRSELKETKEQGEQAIAKLKSSYEEKLGEQTEHAKAELELAHKAHEEAQVQLQGRLDEALKSLESGKVDKSALEKTLEQLRSELKETKEQGEQAIAKLKSSYEEKLGEQTEHAKAELELAHKAHEEAQVQLQGRLDEALKSLESGKVDKSALEKTLEQLRSELKETKEQGEQAIAKLKSSYEEKLGEQTEHAKAELELARKAHEEAQVQLQGRLDEALKSLESGKVDKSALEKTLEQLRSELKETKEQGEQAIAKLKSSYEEKLGEQTEHAKAELELARKAHEEAQVQLQGRLDEALKSLESGKVDKSALEKTLEQLRSELKETKEQGEQAIAKLKSSYEEKLGEQTEHARAELELARKAHEEAQVQLQGRLDEALKSLESGKVDKSALEKTLEQLRSELKETKEQGEQAIAKLKSSYEEKLGEQTEHARAELELARKMHEEAQVQLQGRLDEALKSLESGKVDKSALEKTLEQLRSELKETKEQGEQAIAKLKSSYEEKLGEQTEHAKAELELARKAHEEAQVQLQGRLDEALKSLESGKVDKSALEKTLEQLRSELKETKEQGEQAIAKLKSSYEEKLGEQTEHAKAELELARKAHEEAQVQLQGRLDEALKSLESGKVDKSALEKTLEQLRSELKETKEQGEQAIAKLKSSYEEKLGEQTEHAKAELELARKAHEEAQVQLQGRLDEALKSLESGKVDKSALEKTLEQLRSELKETKEQGEQAIAKLKSSYEEKLGEQTEHAKAELELARKAHEEAQVQLQGRLDEALKSLESGKVDKSALEKTLEQLRSELKETKEQGEQAIAKLKSSYEEKLGEQTEHAKAELELARKAHEEAQVQLQGRLDEALKSLESGKVDKSALEKTLEQLRSELKETKEQGEQAIAKLKSSYEEKLGEQTEHAKAELELARKAHEEAQVQLQGRLDEALKSLESGKVDKSALEKTLEQLRSELKETKEQGEQAIAKLKSSYEEKLGEQTEHAKAELELARKAHEEAQVQLQGRLDEALKSLESGKVDKSALEKTLEQLRSELKETKEQGEQAIAKLKSSYEEKLGEQTEHAKAELELARKAHEEAQVQLQGRLDEALKSLESGKVDKSALEKTLEQLRSELKETKEQGEQAIAKLKSSYEEKLGEQTEHAKAELELARKAHEEAQVQLQGRLDEALKSLESGKVDKSALEKTLEQLRSELKETKEQGEQAIAKLKSSYEEKLGEQTEHAKAELELAHKAHEEAQVQLQGRLDEALKSLESGKVDKSALEKTLEQLRSELKETKEQGEQAIAKLKSSYEEKLGEQTEHARAELELARKAHEEAQVQLQGRLDEALKSLESGKVDKSALEKTLEQLRSELKETKEQGEQAIAKLKSSYEEKLGEQTEHARAELELARKTHEEAQVQFQRELEEQQRIIDATKESEQKQKELTEQYKKELQELRETLRKAEEEKRRHEEEMLRREQGVSEREIEVKHREDEVTRREERANDWEEELRDHTEKVSQREEEVEQRIREIDLREEEMRRWEEELIHREDELRRHEKDLAEREEDLVEREEDLVEREEDLRRQAQRLADDLDPRLAAQRRALAALLDIISKSKDDDLLEKIRDAESNEELEDAGLKPKLVRSLEEEDAYRMLIAPAEDRLEELRLQREAKKARLLDPAQYRDALREDVRELKKAISNLKDIIAIDKNTQSDLRALAGLSPIHLFNPGFQAAAKKHADELGGYYENLAKNCTTLVEYLRVLRADIKDKLASLPSDHDLEPLDLTQKQAIQKRRDQLNQILDKIQPELDLHEPLQKKFYGDRKAKNPLLQQGILKTIKQARSGQFNLKFTTFSSDYEDFDLEQKETFFKEDFVPKAKDKKATSVMVQDNLSNNYYRTVYALKQGKGRLHTINPDKPKVVGTFTEEQQQASMDSHAYKKPNPTTHTPIVKFTVAKFPEGDDNDPEVVTGRVQFAIGIASELLSRYDTPPTKANPIPLDGSDPLQLKYIWTALIVLGQEMPDMKFDRHAIKVLDRTAFDPKHGELVKRFFGKFGNYTFAEKSHFATRFKTQPALRDYIAAAKEAMTNKFGHQEAREEAKKVLERANQTFFAPESKRTVEKIESALDKGIPRSH</sequence>
<dbReference type="SUPFAM" id="SSF48403">
    <property type="entry name" value="Ankyrin repeat"/>
    <property type="match status" value="1"/>
</dbReference>
<evidence type="ECO:0000256" key="1">
    <source>
        <dbReference type="SAM" id="Coils"/>
    </source>
</evidence>
<dbReference type="HOGENOM" id="CLU_223853_0_0_6"/>
<organism evidence="4 5">
    <name type="scientific">Legionella micdadei</name>
    <name type="common">Tatlockia micdadei</name>
    <dbReference type="NCBI Taxonomy" id="451"/>
    <lineage>
        <taxon>Bacteria</taxon>
        <taxon>Pseudomonadati</taxon>
        <taxon>Pseudomonadota</taxon>
        <taxon>Gammaproteobacteria</taxon>
        <taxon>Legionellales</taxon>
        <taxon>Legionellaceae</taxon>
        <taxon>Legionella</taxon>
    </lineage>
</organism>
<dbReference type="Proteomes" id="UP000032414">
    <property type="component" value="Chromosome I"/>
</dbReference>
<evidence type="ECO:0000256" key="2">
    <source>
        <dbReference type="SAM" id="MobiDB-lite"/>
    </source>
</evidence>
<dbReference type="STRING" id="451.B6N58_10980"/>
<feature type="domain" description="Protein kinase" evidence="3">
    <location>
        <begin position="830"/>
        <end position="1280"/>
    </location>
</feature>
<dbReference type="InterPro" id="IPR002110">
    <property type="entry name" value="Ankyrin_rpt"/>
</dbReference>
<dbReference type="GO" id="GO:0005856">
    <property type="term" value="C:cytoskeleton"/>
    <property type="evidence" value="ECO:0007669"/>
    <property type="project" value="TreeGrafter"/>
</dbReference>
<dbReference type="InterPro" id="IPR000719">
    <property type="entry name" value="Prot_kinase_dom"/>
</dbReference>
<dbReference type="RefSeq" id="WP_045098659.1">
    <property type="nucleotide sequence ID" value="NZ_LN614830.1"/>
</dbReference>
<dbReference type="InterPro" id="IPR036770">
    <property type="entry name" value="Ankyrin_rpt-contain_sf"/>
</dbReference>
<dbReference type="InterPro" id="IPR008271">
    <property type="entry name" value="Ser/Thr_kinase_AS"/>
</dbReference>
<keyword evidence="1" id="KW-0175">Coiled coil</keyword>
<dbReference type="PROSITE" id="PS50011">
    <property type="entry name" value="PROTEIN_KINASE_DOM"/>
    <property type="match status" value="1"/>
</dbReference>
<proteinExistence type="predicted"/>
<gene>
    <name evidence="4" type="ORF">LMI_0891</name>
</gene>
<feature type="region of interest" description="Disordered" evidence="2">
    <location>
        <begin position="3584"/>
        <end position="3613"/>
    </location>
</feature>
<name>A0A098GFE5_LEGMI</name>